<dbReference type="InterPro" id="IPR035093">
    <property type="entry name" value="RelE/ParE_toxin_dom_sf"/>
</dbReference>
<dbReference type="RefSeq" id="WP_146527360.1">
    <property type="nucleotide sequence ID" value="NZ_SJPV01000005.1"/>
</dbReference>
<comment type="similarity">
    <text evidence="1">Belongs to the RelE toxin family.</text>
</comment>
<name>A0A5C6DQR6_9BACT</name>
<dbReference type="OrthoDB" id="9798046at2"/>
<keyword evidence="2" id="KW-1277">Toxin-antitoxin system</keyword>
<gene>
    <name evidence="3" type="primary">relE4</name>
    <name evidence="3" type="ORF">Poly41_32460</name>
</gene>
<sequence length="101" mass="11501">MDIRWTEKASADAIGIFDYIADQSPAYAESVYERILERPEQLTVHPMSGSVVPELGRDDIRELFVHSFRLIYRIAEDEIRVLTVIHGSRKLVPGMVGEAEQ</sequence>
<keyword evidence="4" id="KW-1185">Reference proteome</keyword>
<dbReference type="Gene3D" id="3.30.2310.20">
    <property type="entry name" value="RelE-like"/>
    <property type="match status" value="1"/>
</dbReference>
<evidence type="ECO:0000313" key="3">
    <source>
        <dbReference type="EMBL" id="TWU37119.1"/>
    </source>
</evidence>
<dbReference type="Pfam" id="PF05016">
    <property type="entry name" value="ParE_toxin"/>
    <property type="match status" value="1"/>
</dbReference>
<accession>A0A5C6DQR6</accession>
<evidence type="ECO:0000256" key="2">
    <source>
        <dbReference type="ARBA" id="ARBA00022649"/>
    </source>
</evidence>
<dbReference type="PANTHER" id="PTHR33755">
    <property type="entry name" value="TOXIN PARE1-RELATED"/>
    <property type="match status" value="1"/>
</dbReference>
<dbReference type="Proteomes" id="UP000319143">
    <property type="component" value="Unassembled WGS sequence"/>
</dbReference>
<dbReference type="AlphaFoldDB" id="A0A5C6DQR6"/>
<dbReference type="SUPFAM" id="SSF143011">
    <property type="entry name" value="RelE-like"/>
    <property type="match status" value="1"/>
</dbReference>
<organism evidence="3 4">
    <name type="scientific">Novipirellula artificiosorum</name>
    <dbReference type="NCBI Taxonomy" id="2528016"/>
    <lineage>
        <taxon>Bacteria</taxon>
        <taxon>Pseudomonadati</taxon>
        <taxon>Planctomycetota</taxon>
        <taxon>Planctomycetia</taxon>
        <taxon>Pirellulales</taxon>
        <taxon>Pirellulaceae</taxon>
        <taxon>Novipirellula</taxon>
    </lineage>
</organism>
<evidence type="ECO:0000256" key="1">
    <source>
        <dbReference type="ARBA" id="ARBA00006226"/>
    </source>
</evidence>
<comment type="caution">
    <text evidence="3">The sequence shown here is derived from an EMBL/GenBank/DDBJ whole genome shotgun (WGS) entry which is preliminary data.</text>
</comment>
<dbReference type="PANTHER" id="PTHR33755:SF5">
    <property type="entry name" value="TYPE II TOXIN-ANTITOXIN SYSTEM RELE_PARE FAMILY TOXIN"/>
    <property type="match status" value="1"/>
</dbReference>
<proteinExistence type="inferred from homology"/>
<evidence type="ECO:0000313" key="4">
    <source>
        <dbReference type="Proteomes" id="UP000319143"/>
    </source>
</evidence>
<dbReference type="InterPro" id="IPR007712">
    <property type="entry name" value="RelE/ParE_toxin"/>
</dbReference>
<dbReference type="InterPro" id="IPR051803">
    <property type="entry name" value="TA_system_RelE-like_toxin"/>
</dbReference>
<protein>
    <submittedName>
        <fullName evidence="3">Toxin RelE4</fullName>
    </submittedName>
</protein>
<dbReference type="NCBIfam" id="TIGR02385">
    <property type="entry name" value="RelE_StbE"/>
    <property type="match status" value="1"/>
</dbReference>
<reference evidence="3 4" key="1">
    <citation type="submission" date="2019-02" db="EMBL/GenBank/DDBJ databases">
        <title>Deep-cultivation of Planctomycetes and their phenomic and genomic characterization uncovers novel biology.</title>
        <authorList>
            <person name="Wiegand S."/>
            <person name="Jogler M."/>
            <person name="Boedeker C."/>
            <person name="Pinto D."/>
            <person name="Vollmers J."/>
            <person name="Rivas-Marin E."/>
            <person name="Kohn T."/>
            <person name="Peeters S.H."/>
            <person name="Heuer A."/>
            <person name="Rast P."/>
            <person name="Oberbeckmann S."/>
            <person name="Bunk B."/>
            <person name="Jeske O."/>
            <person name="Meyerdierks A."/>
            <person name="Storesund J.E."/>
            <person name="Kallscheuer N."/>
            <person name="Luecker S."/>
            <person name="Lage O.M."/>
            <person name="Pohl T."/>
            <person name="Merkel B.J."/>
            <person name="Hornburger P."/>
            <person name="Mueller R.-W."/>
            <person name="Bruemmer F."/>
            <person name="Labrenz M."/>
            <person name="Spormann A.M."/>
            <person name="Op Den Camp H."/>
            <person name="Overmann J."/>
            <person name="Amann R."/>
            <person name="Jetten M.S.M."/>
            <person name="Mascher T."/>
            <person name="Medema M.H."/>
            <person name="Devos D.P."/>
            <person name="Kaster A.-K."/>
            <person name="Ovreas L."/>
            <person name="Rohde M."/>
            <person name="Galperin M.Y."/>
            <person name="Jogler C."/>
        </authorList>
    </citation>
    <scope>NUCLEOTIDE SEQUENCE [LARGE SCALE GENOMIC DNA]</scope>
    <source>
        <strain evidence="3 4">Poly41</strain>
    </source>
</reference>
<dbReference type="EMBL" id="SJPV01000005">
    <property type="protein sequence ID" value="TWU37119.1"/>
    <property type="molecule type" value="Genomic_DNA"/>
</dbReference>